<gene>
    <name evidence="3" type="primary">mdtG_10</name>
    <name evidence="3" type="ORF">SDC9_90278</name>
</gene>
<protein>
    <submittedName>
        <fullName evidence="3">Multidrug resistance protein MdtG</fullName>
    </submittedName>
</protein>
<evidence type="ECO:0000256" key="1">
    <source>
        <dbReference type="SAM" id="Phobius"/>
    </source>
</evidence>
<dbReference type="AlphaFoldDB" id="A0A644ZUP2"/>
<feature type="transmembrane region" description="Helical" evidence="1">
    <location>
        <begin position="174"/>
        <end position="194"/>
    </location>
</feature>
<comment type="caution">
    <text evidence="3">The sequence shown here is derived from an EMBL/GenBank/DDBJ whole genome shotgun (WGS) entry which is preliminary data.</text>
</comment>
<dbReference type="EMBL" id="VSSQ01010167">
    <property type="protein sequence ID" value="MPM43601.1"/>
    <property type="molecule type" value="Genomic_DNA"/>
</dbReference>
<feature type="transmembrane region" description="Helical" evidence="1">
    <location>
        <begin position="84"/>
        <end position="102"/>
    </location>
</feature>
<dbReference type="Pfam" id="PF07690">
    <property type="entry name" value="MFS_1"/>
    <property type="match status" value="1"/>
</dbReference>
<feature type="transmembrane region" description="Helical" evidence="1">
    <location>
        <begin position="368"/>
        <end position="390"/>
    </location>
</feature>
<evidence type="ECO:0000313" key="3">
    <source>
        <dbReference type="EMBL" id="MPM43601.1"/>
    </source>
</evidence>
<dbReference type="InterPro" id="IPR036259">
    <property type="entry name" value="MFS_trans_sf"/>
</dbReference>
<organism evidence="3">
    <name type="scientific">bioreactor metagenome</name>
    <dbReference type="NCBI Taxonomy" id="1076179"/>
    <lineage>
        <taxon>unclassified sequences</taxon>
        <taxon>metagenomes</taxon>
        <taxon>ecological metagenomes</taxon>
    </lineage>
</organism>
<dbReference type="GO" id="GO:0022857">
    <property type="term" value="F:transmembrane transporter activity"/>
    <property type="evidence" value="ECO:0007669"/>
    <property type="project" value="InterPro"/>
</dbReference>
<dbReference type="Gene3D" id="1.20.1250.20">
    <property type="entry name" value="MFS general substrate transporter like domains"/>
    <property type="match status" value="2"/>
</dbReference>
<feature type="transmembrane region" description="Helical" evidence="1">
    <location>
        <begin position="217"/>
        <end position="238"/>
    </location>
</feature>
<dbReference type="CDD" id="cd17370">
    <property type="entry name" value="MFS_MJ1317_like"/>
    <property type="match status" value="1"/>
</dbReference>
<proteinExistence type="predicted"/>
<keyword evidence="1" id="KW-0472">Membrane</keyword>
<dbReference type="PANTHER" id="PTHR23518">
    <property type="entry name" value="C-METHYLTRANSFERASE"/>
    <property type="match status" value="1"/>
</dbReference>
<evidence type="ECO:0000259" key="2">
    <source>
        <dbReference type="PROSITE" id="PS50850"/>
    </source>
</evidence>
<dbReference type="SUPFAM" id="SSF103473">
    <property type="entry name" value="MFS general substrate transporter"/>
    <property type="match status" value="1"/>
</dbReference>
<dbReference type="PANTHER" id="PTHR23518:SF2">
    <property type="entry name" value="MAJOR FACILITATOR SUPERFAMILY TRANSPORTER"/>
    <property type="match status" value="1"/>
</dbReference>
<feature type="transmembrane region" description="Helical" evidence="1">
    <location>
        <begin position="281"/>
        <end position="298"/>
    </location>
</feature>
<feature type="transmembrane region" description="Helical" evidence="1">
    <location>
        <begin position="342"/>
        <end position="362"/>
    </location>
</feature>
<sequence>MPEEVTTQRKIFGFSSNVFYAGIVSFLTDTSTKMVYSVVPMFLMSIGVSKTSLSLIEGVAESTASLLKAFSGYWSDKIGRNKPFMVIGYGLSSLILPLYATVVTPLQMLLFRFAERVGKGIRSAPRDSLVAGSTEKNETGKSFGLHKAMDNSGAILGPLLAFLLLSLKPDSYRFIFLLAALPGFLGMVVLILGIKEAGKKKESLIQRFKFRDFPKRFYLFLAIIFIFTLGNSTDALLMVKANEVGVKVTFIPLVYLISSVVSVVLAIPFGVLSDRIGREKLLVAGFLIYAGVYFGFGFTRNIDTIVILFALYGVYSASTDGVQKALISDLTAKNKKGTGLGIYHALIGITLLPASLIAGTLYDKINSSIPFYFGSATAVLSALLMMVFVITGPKKREGQELCPLPAS</sequence>
<feature type="transmembrane region" description="Helical" evidence="1">
    <location>
        <begin position="304"/>
        <end position="322"/>
    </location>
</feature>
<dbReference type="InterPro" id="IPR020846">
    <property type="entry name" value="MFS_dom"/>
</dbReference>
<dbReference type="PROSITE" id="PS50850">
    <property type="entry name" value="MFS"/>
    <property type="match status" value="1"/>
</dbReference>
<feature type="domain" description="Major facilitator superfamily (MFS) profile" evidence="2">
    <location>
        <begin position="17"/>
        <end position="393"/>
    </location>
</feature>
<dbReference type="InterPro" id="IPR011701">
    <property type="entry name" value="MFS"/>
</dbReference>
<keyword evidence="1" id="KW-0812">Transmembrane</keyword>
<reference evidence="3" key="1">
    <citation type="submission" date="2019-08" db="EMBL/GenBank/DDBJ databases">
        <authorList>
            <person name="Kucharzyk K."/>
            <person name="Murdoch R.W."/>
            <person name="Higgins S."/>
            <person name="Loffler F."/>
        </authorList>
    </citation>
    <scope>NUCLEOTIDE SEQUENCE</scope>
</reference>
<accession>A0A644ZUP2</accession>
<feature type="transmembrane region" description="Helical" evidence="1">
    <location>
        <begin position="250"/>
        <end position="269"/>
    </location>
</feature>
<keyword evidence="1" id="KW-1133">Transmembrane helix</keyword>
<name>A0A644ZUP2_9ZZZZ</name>